<comment type="caution">
    <text evidence="2">The sequence shown here is derived from an EMBL/GenBank/DDBJ whole genome shotgun (WGS) entry which is preliminary data.</text>
</comment>
<evidence type="ECO:0000313" key="3">
    <source>
        <dbReference type="Proteomes" id="UP000283003"/>
    </source>
</evidence>
<dbReference type="AlphaFoldDB" id="A0A437H1V8"/>
<evidence type="ECO:0000256" key="1">
    <source>
        <dbReference type="SAM" id="SignalP"/>
    </source>
</evidence>
<accession>A0A437H1V8</accession>
<reference evidence="2 3" key="1">
    <citation type="submission" date="2018-12" db="EMBL/GenBank/DDBJ databases">
        <title>Croceicoccus ponticola sp. nov., a lipolytic bacterium isolated from seawater.</title>
        <authorList>
            <person name="Yoon J.-H."/>
        </authorList>
    </citation>
    <scope>NUCLEOTIDE SEQUENCE [LARGE SCALE GENOMIC DNA]</scope>
    <source>
        <strain evidence="2 3">GM-16</strain>
    </source>
</reference>
<dbReference type="EMBL" id="RXOL01000001">
    <property type="protein sequence ID" value="RVQ69631.1"/>
    <property type="molecule type" value="Genomic_DNA"/>
</dbReference>
<feature type="signal peptide" evidence="1">
    <location>
        <begin position="1"/>
        <end position="19"/>
    </location>
</feature>
<gene>
    <name evidence="2" type="ORF">EKN06_05580</name>
</gene>
<evidence type="ECO:0000313" key="2">
    <source>
        <dbReference type="EMBL" id="RVQ69631.1"/>
    </source>
</evidence>
<sequence>MRRWIGCVLALMLTGCWMSARPDIPVGELVQPAGLPGRYWVLPLEDTGSGPGLIEFRTGEDGGMIGDDAENSGGKTFRLVRTSVPGVYVKITDYDDDTVLYGLLEHRDLGTWQDYGIEAVAQDASTGPNLAWMQDIADRYELTIDARDSDKTHIKGKLDGLAIPSLFADPAFLATLHVAPSRLFLPNPPPPEEREDLFPSGGPSLHLQLDQPSLPGAEWISPPGLEGEHAQGQSNTHFYRSYGMRFVRLADGRFEVRADDLQNSSGNPQVLGVLPIEGLENEYLAVSFDHWKYDDKERDYLTLSILGRTETGWSVSNILARGTDTLAGRQDLLSQPMAEAAQRQGASLDGFKLRGGLSAQALLALLRDGQFTTGLEVDRQRAEHFGASVSRQTESTTAP</sequence>
<name>A0A437H1V8_9SPHN</name>
<keyword evidence="3" id="KW-1185">Reference proteome</keyword>
<dbReference type="PROSITE" id="PS51257">
    <property type="entry name" value="PROKAR_LIPOPROTEIN"/>
    <property type="match status" value="1"/>
</dbReference>
<keyword evidence="1" id="KW-0732">Signal</keyword>
<feature type="chain" id="PRO_5019032231" evidence="1">
    <location>
        <begin position="20"/>
        <end position="399"/>
    </location>
</feature>
<protein>
    <submittedName>
        <fullName evidence="2">Uncharacterized protein</fullName>
    </submittedName>
</protein>
<dbReference type="Proteomes" id="UP000283003">
    <property type="component" value="Unassembled WGS sequence"/>
</dbReference>
<organism evidence="2 3">
    <name type="scientific">Croceicoccus ponticola</name>
    <dbReference type="NCBI Taxonomy" id="2217664"/>
    <lineage>
        <taxon>Bacteria</taxon>
        <taxon>Pseudomonadati</taxon>
        <taxon>Pseudomonadota</taxon>
        <taxon>Alphaproteobacteria</taxon>
        <taxon>Sphingomonadales</taxon>
        <taxon>Erythrobacteraceae</taxon>
        <taxon>Croceicoccus</taxon>
    </lineage>
</organism>
<proteinExistence type="predicted"/>